<dbReference type="EMBL" id="JBHUFW010000005">
    <property type="protein sequence ID" value="MFD1863096.1"/>
    <property type="molecule type" value="Genomic_DNA"/>
</dbReference>
<protein>
    <recommendedName>
        <fullName evidence="4">DUF4083 domain-containing protein</fullName>
    </recommendedName>
</protein>
<evidence type="ECO:0008006" key="4">
    <source>
        <dbReference type="Google" id="ProtNLM"/>
    </source>
</evidence>
<comment type="caution">
    <text evidence="2">The sequence shown here is derived from an EMBL/GenBank/DDBJ whole genome shotgun (WGS) entry which is preliminary data.</text>
</comment>
<reference evidence="3" key="1">
    <citation type="journal article" date="2019" name="Int. J. Syst. Evol. Microbiol.">
        <title>The Global Catalogue of Microorganisms (GCM) 10K type strain sequencing project: providing services to taxonomists for standard genome sequencing and annotation.</title>
        <authorList>
            <consortium name="The Broad Institute Genomics Platform"/>
            <consortium name="The Broad Institute Genome Sequencing Center for Infectious Disease"/>
            <person name="Wu L."/>
            <person name="Ma J."/>
        </authorList>
    </citation>
    <scope>NUCLEOTIDE SEQUENCE [LARGE SCALE GENOMIC DNA]</scope>
    <source>
        <strain evidence="3">CGMCC 1.15475</strain>
    </source>
</reference>
<name>A0ABW4QHP0_9BACL</name>
<dbReference type="RefSeq" id="WP_204891992.1">
    <property type="nucleotide sequence ID" value="NZ_JBHUFW010000005.1"/>
</dbReference>
<proteinExistence type="predicted"/>
<feature type="transmembrane region" description="Helical" evidence="1">
    <location>
        <begin position="12"/>
        <end position="34"/>
    </location>
</feature>
<gene>
    <name evidence="2" type="ORF">ACFSDB_09145</name>
</gene>
<evidence type="ECO:0000313" key="2">
    <source>
        <dbReference type="EMBL" id="MFD1863096.1"/>
    </source>
</evidence>
<dbReference type="Proteomes" id="UP001597273">
    <property type="component" value="Unassembled WGS sequence"/>
</dbReference>
<sequence length="54" mass="6242">MNAMGDLFFLLPIVSILFYLILVGFGIFIVLAFLKQGKERNALLKEIAEELRRR</sequence>
<evidence type="ECO:0000256" key="1">
    <source>
        <dbReference type="SAM" id="Phobius"/>
    </source>
</evidence>
<organism evidence="2 3">
    <name type="scientific">Planococcus chinensis</name>
    <dbReference type="NCBI Taxonomy" id="272917"/>
    <lineage>
        <taxon>Bacteria</taxon>
        <taxon>Bacillati</taxon>
        <taxon>Bacillota</taxon>
        <taxon>Bacilli</taxon>
        <taxon>Bacillales</taxon>
        <taxon>Caryophanaceae</taxon>
        <taxon>Planococcus</taxon>
    </lineage>
</organism>
<keyword evidence="1" id="KW-1133">Transmembrane helix</keyword>
<keyword evidence="3" id="KW-1185">Reference proteome</keyword>
<accession>A0ABW4QHP0</accession>
<keyword evidence="1" id="KW-0472">Membrane</keyword>
<keyword evidence="1" id="KW-0812">Transmembrane</keyword>
<evidence type="ECO:0000313" key="3">
    <source>
        <dbReference type="Proteomes" id="UP001597273"/>
    </source>
</evidence>